<feature type="compositionally biased region" description="Basic and acidic residues" evidence="1">
    <location>
        <begin position="84"/>
        <end position="96"/>
    </location>
</feature>
<evidence type="ECO:0000313" key="3">
    <source>
        <dbReference type="Proteomes" id="UP000251714"/>
    </source>
</evidence>
<dbReference type="Proteomes" id="UP000251714">
    <property type="component" value="Unassembled WGS sequence"/>
</dbReference>
<proteinExistence type="predicted"/>
<protein>
    <submittedName>
        <fullName evidence="2">Uncharacterized protein</fullName>
    </submittedName>
</protein>
<name>A0A365MWH0_GIBIN</name>
<comment type="caution">
    <text evidence="2">The sequence shown here is derived from an EMBL/GenBank/DDBJ whole genome shotgun (WGS) entry which is preliminary data.</text>
</comment>
<dbReference type="AlphaFoldDB" id="A0A365MWH0"/>
<sequence>MSGLSNSPLLSPTLTTRPSSSDTIPHSDHRGCIDLDDEQPQCYRGNKDEKTQRNGEGDEEYLDSSASQLIISNDLDSSTHNVHAHSERSTPSHESDLGGASPAPTKKPGTLEELLLEIGASLQRPSQDFGWDRMESDLVFPGYLREPYYASLAKPSRTQETPSANPRKRKLDSPFDEGYDKRLKRRGIHAYDTRGDTFEPIAISLTLSVAAKNRPETWKYEWDSEQQCWYNKAQHVKELRREKVCEILEFLTIQVQPTSGLPPVSLKAAPYGNLFRGLDEKNGRQYIIKSKIMLEMLQMSTAGQGSVTSYMPFYR</sequence>
<feature type="region of interest" description="Disordered" evidence="1">
    <location>
        <begin position="154"/>
        <end position="176"/>
    </location>
</feature>
<reference evidence="2 3" key="1">
    <citation type="submission" date="2017-12" db="EMBL/GenBank/DDBJ databases">
        <title>Genome sequence of the mycotoxigenic crop pathogen Fusarium proliferatum, strain ITEM 2341 from Date Palm.</title>
        <authorList>
            <person name="Almiman B.F."/>
            <person name="Shittu T.A."/>
            <person name="Muthumeenakshi S."/>
            <person name="Baroncelli R."/>
            <person name="Sreenivasaprasada S."/>
        </authorList>
    </citation>
    <scope>NUCLEOTIDE SEQUENCE [LARGE SCALE GENOMIC DNA]</scope>
    <source>
        <strain evidence="2 3">ITEM 2341</strain>
    </source>
</reference>
<feature type="region of interest" description="Disordered" evidence="1">
    <location>
        <begin position="1"/>
        <end position="63"/>
    </location>
</feature>
<gene>
    <name evidence="2" type="ORF">FPRO05_14077</name>
</gene>
<feature type="region of interest" description="Disordered" evidence="1">
    <location>
        <begin position="77"/>
        <end position="108"/>
    </location>
</feature>
<accession>A0A365MWH0</accession>
<evidence type="ECO:0000256" key="1">
    <source>
        <dbReference type="SAM" id="MobiDB-lite"/>
    </source>
</evidence>
<feature type="compositionally biased region" description="Basic and acidic residues" evidence="1">
    <location>
        <begin position="45"/>
        <end position="56"/>
    </location>
</feature>
<feature type="compositionally biased region" description="Low complexity" evidence="1">
    <location>
        <begin position="1"/>
        <end position="23"/>
    </location>
</feature>
<organism evidence="2 3">
    <name type="scientific">Gibberella intermedia</name>
    <name type="common">Bulb rot disease fungus</name>
    <name type="synonym">Fusarium proliferatum</name>
    <dbReference type="NCBI Taxonomy" id="948311"/>
    <lineage>
        <taxon>Eukaryota</taxon>
        <taxon>Fungi</taxon>
        <taxon>Dikarya</taxon>
        <taxon>Ascomycota</taxon>
        <taxon>Pezizomycotina</taxon>
        <taxon>Sordariomycetes</taxon>
        <taxon>Hypocreomycetidae</taxon>
        <taxon>Hypocreales</taxon>
        <taxon>Nectriaceae</taxon>
        <taxon>Fusarium</taxon>
        <taxon>Fusarium fujikuroi species complex</taxon>
    </lineage>
</organism>
<evidence type="ECO:0000313" key="2">
    <source>
        <dbReference type="EMBL" id="RBA12855.1"/>
    </source>
</evidence>
<dbReference type="EMBL" id="PKMI01000036">
    <property type="protein sequence ID" value="RBA12855.1"/>
    <property type="molecule type" value="Genomic_DNA"/>
</dbReference>